<evidence type="ECO:0000313" key="12">
    <source>
        <dbReference type="EMBL" id="VFP83713.1"/>
    </source>
</evidence>
<comment type="pathway">
    <text evidence="7">Glycolipid biosynthesis; KDO(2)-lipid A biosynthesis.</text>
</comment>
<comment type="function">
    <text evidence="8 10">Carrier of the growing fatty acid chain in fatty acid biosynthesis.</text>
</comment>
<keyword evidence="1 8" id="KW-0596">Phosphopantetheine</keyword>
<dbReference type="HAMAP" id="MF_01217">
    <property type="entry name" value="Acyl_carrier"/>
    <property type="match status" value="1"/>
</dbReference>
<comment type="PTM">
    <text evidence="10">4'-phosphopantetheine is transferred from CoA to a specific serine of apo-ACP by acpS.</text>
</comment>
<dbReference type="NCBIfam" id="NF002148">
    <property type="entry name" value="PRK00982.1-2"/>
    <property type="match status" value="1"/>
</dbReference>
<comment type="similarity">
    <text evidence="8">Belongs to the acyl carrier protein (ACP) family.</text>
</comment>
<sequence>MNDIISRINKIIKNQFKEKKKDISLKSEFKKDLQADSLDFIELIMLLEEELKIELFDMEPDKMKTVQDLITYITKQINKKK</sequence>
<evidence type="ECO:0000256" key="1">
    <source>
        <dbReference type="ARBA" id="ARBA00022450"/>
    </source>
</evidence>
<dbReference type="PANTHER" id="PTHR20863:SF76">
    <property type="entry name" value="CARRIER DOMAIN-CONTAINING PROTEIN"/>
    <property type="match status" value="1"/>
</dbReference>
<keyword evidence="4 8" id="KW-0276">Fatty acid metabolism</keyword>
<dbReference type="PROSITE" id="PS50075">
    <property type="entry name" value="CARRIER"/>
    <property type="match status" value="1"/>
</dbReference>
<dbReference type="Proteomes" id="UP000294349">
    <property type="component" value="Chromosome"/>
</dbReference>
<name>A0A451DBG9_9GAMM</name>
<evidence type="ECO:0000256" key="8">
    <source>
        <dbReference type="HAMAP-Rule" id="MF_01217"/>
    </source>
</evidence>
<keyword evidence="3 8" id="KW-0597">Phosphoprotein</keyword>
<dbReference type="SUPFAM" id="SSF47336">
    <property type="entry name" value="ACP-like"/>
    <property type="match status" value="1"/>
</dbReference>
<protein>
    <recommendedName>
        <fullName evidence="8 9">Acyl carrier protein</fullName>
        <shortName evidence="8">ACP</shortName>
    </recommendedName>
</protein>
<evidence type="ECO:0000256" key="2">
    <source>
        <dbReference type="ARBA" id="ARBA00022516"/>
    </source>
</evidence>
<proteinExistence type="inferred from homology"/>
<dbReference type="PANTHER" id="PTHR20863">
    <property type="entry name" value="ACYL CARRIER PROTEIN"/>
    <property type="match status" value="1"/>
</dbReference>
<dbReference type="UniPathway" id="UPA00360"/>
<organism evidence="12 13">
    <name type="scientific">Buchnera aphidicola</name>
    <name type="common">Cinara laricifoliae</name>
    <dbReference type="NCBI Taxonomy" id="2518977"/>
    <lineage>
        <taxon>Bacteria</taxon>
        <taxon>Pseudomonadati</taxon>
        <taxon>Pseudomonadota</taxon>
        <taxon>Gammaproteobacteria</taxon>
        <taxon>Enterobacterales</taxon>
        <taxon>Erwiniaceae</taxon>
        <taxon>Buchnera</taxon>
    </lineage>
</organism>
<comment type="pathway">
    <text evidence="8 10">Lipid metabolism; fatty acid biosynthesis.</text>
</comment>
<feature type="domain" description="Carrier" evidence="11">
    <location>
        <begin position="1"/>
        <end position="77"/>
    </location>
</feature>
<dbReference type="EMBL" id="LR217717">
    <property type="protein sequence ID" value="VFP83713.1"/>
    <property type="molecule type" value="Genomic_DNA"/>
</dbReference>
<dbReference type="GO" id="GO:0016020">
    <property type="term" value="C:membrane"/>
    <property type="evidence" value="ECO:0007669"/>
    <property type="project" value="GOC"/>
</dbReference>
<evidence type="ECO:0000256" key="7">
    <source>
        <dbReference type="ARBA" id="ARBA00024328"/>
    </source>
</evidence>
<reference evidence="12 13" key="1">
    <citation type="submission" date="2019-02" db="EMBL/GenBank/DDBJ databases">
        <authorList>
            <person name="Manzano-Marin A."/>
            <person name="Manzano-Marin A."/>
        </authorList>
    </citation>
    <scope>NUCLEOTIDE SEQUENCE [LARGE SCALE GENOMIC DNA]</scope>
    <source>
        <strain evidence="12 13">BuCilaricifoliae</strain>
    </source>
</reference>
<keyword evidence="2 8" id="KW-0444">Lipid biosynthesis</keyword>
<comment type="PTM">
    <text evidence="8">4'-phosphopantetheine is transferred from CoA to a specific serine of apo-ACP by AcpS. This modification is essential for activity because fatty acids are bound in thioester linkage to the sulfhydryl of the prosthetic group.</text>
</comment>
<dbReference type="GO" id="GO:0005737">
    <property type="term" value="C:cytoplasm"/>
    <property type="evidence" value="ECO:0007669"/>
    <property type="project" value="UniProtKB-SubCell"/>
</dbReference>
<feature type="modified residue" description="O-(pantetheine 4'-phosphoryl)serine" evidence="8">
    <location>
        <position position="37"/>
    </location>
</feature>
<dbReference type="GO" id="GO:0000035">
    <property type="term" value="F:acyl binding"/>
    <property type="evidence" value="ECO:0007669"/>
    <property type="project" value="TreeGrafter"/>
</dbReference>
<evidence type="ECO:0000256" key="6">
    <source>
        <dbReference type="ARBA" id="ARBA00023160"/>
    </source>
</evidence>
<gene>
    <name evidence="8 12" type="primary">acpP</name>
    <name evidence="12" type="ORF">BUCILAFE3058_229</name>
</gene>
<dbReference type="InterPro" id="IPR036736">
    <property type="entry name" value="ACP-like_sf"/>
</dbReference>
<dbReference type="InterPro" id="IPR006162">
    <property type="entry name" value="Ppantetheine_attach_site"/>
</dbReference>
<dbReference type="GO" id="GO:0000036">
    <property type="term" value="F:acyl carrier activity"/>
    <property type="evidence" value="ECO:0007669"/>
    <property type="project" value="UniProtKB-UniRule"/>
</dbReference>
<evidence type="ECO:0000259" key="11">
    <source>
        <dbReference type="PROSITE" id="PS50075"/>
    </source>
</evidence>
<dbReference type="Gene3D" id="1.10.1200.10">
    <property type="entry name" value="ACP-like"/>
    <property type="match status" value="1"/>
</dbReference>
<dbReference type="AlphaFoldDB" id="A0A451DBG9"/>
<dbReference type="RefSeq" id="WP_154061562.1">
    <property type="nucleotide sequence ID" value="NZ_LR217717.1"/>
</dbReference>
<dbReference type="GO" id="GO:0036104">
    <property type="term" value="P:Kdo2-lipid A biosynthetic process"/>
    <property type="evidence" value="ECO:0007669"/>
    <property type="project" value="UniProtKB-UniPathway"/>
</dbReference>
<evidence type="ECO:0000313" key="13">
    <source>
        <dbReference type="Proteomes" id="UP000294349"/>
    </source>
</evidence>
<evidence type="ECO:0000256" key="10">
    <source>
        <dbReference type="RuleBase" id="RU003545"/>
    </source>
</evidence>
<accession>A0A451DBG9</accession>
<dbReference type="InterPro" id="IPR003231">
    <property type="entry name" value="ACP"/>
</dbReference>
<dbReference type="InterPro" id="IPR009081">
    <property type="entry name" value="PP-bd_ACP"/>
</dbReference>
<dbReference type="PROSITE" id="PS00012">
    <property type="entry name" value="PHOSPHOPANTETHEINE"/>
    <property type="match status" value="1"/>
</dbReference>
<comment type="subcellular location">
    <subcellularLocation>
        <location evidence="8">Cytoplasm</location>
    </subcellularLocation>
</comment>
<evidence type="ECO:0000256" key="3">
    <source>
        <dbReference type="ARBA" id="ARBA00022553"/>
    </source>
</evidence>
<evidence type="ECO:0000256" key="9">
    <source>
        <dbReference type="NCBIfam" id="TIGR00517"/>
    </source>
</evidence>
<keyword evidence="5 8" id="KW-0443">Lipid metabolism</keyword>
<keyword evidence="8" id="KW-0963">Cytoplasm</keyword>
<dbReference type="Pfam" id="PF00550">
    <property type="entry name" value="PP-binding"/>
    <property type="match status" value="1"/>
</dbReference>
<dbReference type="NCBIfam" id="TIGR00517">
    <property type="entry name" value="acyl_carrier"/>
    <property type="match status" value="1"/>
</dbReference>
<dbReference type="NCBIfam" id="NF002150">
    <property type="entry name" value="PRK00982.1-4"/>
    <property type="match status" value="1"/>
</dbReference>
<dbReference type="UniPathway" id="UPA00094"/>
<evidence type="ECO:0000256" key="4">
    <source>
        <dbReference type="ARBA" id="ARBA00022832"/>
    </source>
</evidence>
<keyword evidence="6 8" id="KW-0275">Fatty acid biosynthesis</keyword>
<evidence type="ECO:0000256" key="5">
    <source>
        <dbReference type="ARBA" id="ARBA00023098"/>
    </source>
</evidence>